<feature type="non-terminal residue" evidence="2">
    <location>
        <position position="1"/>
    </location>
</feature>
<reference evidence="2" key="1">
    <citation type="submission" date="2018-05" db="EMBL/GenBank/DDBJ databases">
        <title>Draft genome of Mucuna pruriens seed.</title>
        <authorList>
            <person name="Nnadi N.E."/>
            <person name="Vos R."/>
            <person name="Hasami M.H."/>
            <person name="Devisetty U.K."/>
            <person name="Aguiy J.C."/>
        </authorList>
    </citation>
    <scope>NUCLEOTIDE SEQUENCE [LARGE SCALE GENOMIC DNA]</scope>
    <source>
        <strain evidence="2">JCA_2017</strain>
    </source>
</reference>
<dbReference type="InterPro" id="IPR056647">
    <property type="entry name" value="DUF7745"/>
</dbReference>
<dbReference type="Pfam" id="PF24924">
    <property type="entry name" value="DUF7745"/>
    <property type="match status" value="1"/>
</dbReference>
<evidence type="ECO:0000313" key="3">
    <source>
        <dbReference type="Proteomes" id="UP000257109"/>
    </source>
</evidence>
<evidence type="ECO:0000313" key="2">
    <source>
        <dbReference type="EMBL" id="RDX80564.1"/>
    </source>
</evidence>
<keyword evidence="3" id="KW-1185">Reference proteome</keyword>
<comment type="caution">
    <text evidence="2">The sequence shown here is derived from an EMBL/GenBank/DDBJ whole genome shotgun (WGS) entry which is preliminary data.</text>
</comment>
<dbReference type="EMBL" id="QJKJ01008175">
    <property type="protein sequence ID" value="RDX80564.1"/>
    <property type="molecule type" value="Genomic_DNA"/>
</dbReference>
<accession>A0A371FQF6</accession>
<dbReference type="AlphaFoldDB" id="A0A371FQF6"/>
<organism evidence="2 3">
    <name type="scientific">Mucuna pruriens</name>
    <name type="common">Velvet bean</name>
    <name type="synonym">Dolichos pruriens</name>
    <dbReference type="NCBI Taxonomy" id="157652"/>
    <lineage>
        <taxon>Eukaryota</taxon>
        <taxon>Viridiplantae</taxon>
        <taxon>Streptophyta</taxon>
        <taxon>Embryophyta</taxon>
        <taxon>Tracheophyta</taxon>
        <taxon>Spermatophyta</taxon>
        <taxon>Magnoliopsida</taxon>
        <taxon>eudicotyledons</taxon>
        <taxon>Gunneridae</taxon>
        <taxon>Pentapetalae</taxon>
        <taxon>rosids</taxon>
        <taxon>fabids</taxon>
        <taxon>Fabales</taxon>
        <taxon>Fabaceae</taxon>
        <taxon>Papilionoideae</taxon>
        <taxon>50 kb inversion clade</taxon>
        <taxon>NPAAA clade</taxon>
        <taxon>indigoferoid/millettioid clade</taxon>
        <taxon>Phaseoleae</taxon>
        <taxon>Mucuna</taxon>
    </lineage>
</organism>
<evidence type="ECO:0000259" key="1">
    <source>
        <dbReference type="Pfam" id="PF24924"/>
    </source>
</evidence>
<sequence>MNAFWGYPWRNHHTISTGGSLPLGLNSKITKGNRIRDGKREEEPERSRRDSEILLKGKVASTPERWDWPAVMDVYGLLVYGTILFPHGDDYVDLTIVDAYLIKRDKGENPTIALLANTKRETTCPVEDFKWSWIKTMSRDLWIR</sequence>
<proteinExistence type="predicted"/>
<dbReference type="Proteomes" id="UP000257109">
    <property type="component" value="Unassembled WGS sequence"/>
</dbReference>
<protein>
    <recommendedName>
        <fullName evidence="1">DUF7745 domain-containing protein</fullName>
    </recommendedName>
</protein>
<feature type="domain" description="DUF7745" evidence="1">
    <location>
        <begin position="55"/>
        <end position="118"/>
    </location>
</feature>
<name>A0A371FQF6_MUCPR</name>
<gene>
    <name evidence="2" type="ORF">CR513_38881</name>
</gene>